<dbReference type="EMBL" id="CAKOGP040001725">
    <property type="protein sequence ID" value="CAJ1947087.1"/>
    <property type="molecule type" value="Genomic_DNA"/>
</dbReference>
<dbReference type="InterPro" id="IPR018313">
    <property type="entry name" value="SBP_3_CS"/>
</dbReference>
<keyword evidence="10" id="KW-1185">Reference proteome</keyword>
<feature type="domain" description="EGF-like" evidence="8">
    <location>
        <begin position="698"/>
        <end position="728"/>
    </location>
</feature>
<evidence type="ECO:0000259" key="8">
    <source>
        <dbReference type="SMART" id="SM00181"/>
    </source>
</evidence>
<organism evidence="9 10">
    <name type="scientific">Cylindrotheca closterium</name>
    <dbReference type="NCBI Taxonomy" id="2856"/>
    <lineage>
        <taxon>Eukaryota</taxon>
        <taxon>Sar</taxon>
        <taxon>Stramenopiles</taxon>
        <taxon>Ochrophyta</taxon>
        <taxon>Bacillariophyta</taxon>
        <taxon>Bacillariophyceae</taxon>
        <taxon>Bacillariophycidae</taxon>
        <taxon>Bacillariales</taxon>
        <taxon>Bacillariaceae</taxon>
        <taxon>Cylindrotheca</taxon>
    </lineage>
</organism>
<dbReference type="Gene3D" id="3.40.190.10">
    <property type="entry name" value="Periplasmic binding protein-like II"/>
    <property type="match status" value="2"/>
</dbReference>
<evidence type="ECO:0000259" key="7">
    <source>
        <dbReference type="SMART" id="SM00062"/>
    </source>
</evidence>
<keyword evidence="2" id="KW-0813">Transport</keyword>
<keyword evidence="6" id="KW-0472">Membrane</keyword>
<keyword evidence="6" id="KW-0812">Transmembrane</keyword>
<dbReference type="PANTHER" id="PTHR30085">
    <property type="entry name" value="AMINO ACID ABC TRANSPORTER PERMEASE"/>
    <property type="match status" value="1"/>
</dbReference>
<feature type="compositionally biased region" description="Polar residues" evidence="5">
    <location>
        <begin position="43"/>
        <end position="53"/>
    </location>
</feature>
<dbReference type="SMART" id="SM00062">
    <property type="entry name" value="PBPb"/>
    <property type="match status" value="1"/>
</dbReference>
<evidence type="ECO:0000256" key="3">
    <source>
        <dbReference type="ARBA" id="ARBA00022729"/>
    </source>
</evidence>
<feature type="domain" description="EGF-like" evidence="8">
    <location>
        <begin position="885"/>
        <end position="923"/>
    </location>
</feature>
<protein>
    <recommendedName>
        <fullName evidence="11">Solute-binding protein family 3/N-terminal domain-containing protein</fullName>
    </recommendedName>
</protein>
<dbReference type="GO" id="GO:0006865">
    <property type="term" value="P:amino acid transport"/>
    <property type="evidence" value="ECO:0007669"/>
    <property type="project" value="TreeGrafter"/>
</dbReference>
<dbReference type="PANTHER" id="PTHR30085:SF6">
    <property type="entry name" value="ABC TRANSPORTER GLUTAMINE-BINDING PROTEIN GLNH"/>
    <property type="match status" value="1"/>
</dbReference>
<feature type="region of interest" description="Disordered" evidence="5">
    <location>
        <begin position="36"/>
        <end position="71"/>
    </location>
</feature>
<dbReference type="InterPro" id="IPR001638">
    <property type="entry name" value="Solute-binding_3/MltF_N"/>
</dbReference>
<comment type="similarity">
    <text evidence="1">Belongs to the bacterial solute-binding protein 3 family.</text>
</comment>
<evidence type="ECO:0008006" key="11">
    <source>
        <dbReference type="Google" id="ProtNLM"/>
    </source>
</evidence>
<name>A0AAD2FNP6_9STRA</name>
<feature type="compositionally biased region" description="Acidic residues" evidence="5">
    <location>
        <begin position="248"/>
        <end position="258"/>
    </location>
</feature>
<dbReference type="PROSITE" id="PS01039">
    <property type="entry name" value="SBP_BACTERIAL_3"/>
    <property type="match status" value="1"/>
</dbReference>
<evidence type="ECO:0000256" key="5">
    <source>
        <dbReference type="SAM" id="MobiDB-lite"/>
    </source>
</evidence>
<evidence type="ECO:0000313" key="9">
    <source>
        <dbReference type="EMBL" id="CAJ1947087.1"/>
    </source>
</evidence>
<evidence type="ECO:0000256" key="1">
    <source>
        <dbReference type="ARBA" id="ARBA00010333"/>
    </source>
</evidence>
<gene>
    <name evidence="9" type="ORF">CYCCA115_LOCUS10971</name>
</gene>
<evidence type="ECO:0000313" key="10">
    <source>
        <dbReference type="Proteomes" id="UP001295423"/>
    </source>
</evidence>
<feature type="compositionally biased region" description="Gly residues" evidence="5">
    <location>
        <begin position="58"/>
        <end position="71"/>
    </location>
</feature>
<feature type="compositionally biased region" description="Low complexity" evidence="5">
    <location>
        <begin position="144"/>
        <end position="174"/>
    </location>
</feature>
<dbReference type="InterPro" id="IPR000742">
    <property type="entry name" value="EGF"/>
</dbReference>
<dbReference type="InterPro" id="IPR051455">
    <property type="entry name" value="Bact_solute-bind_prot3"/>
</dbReference>
<sequence length="1614" mass="178549">MQFSAIDFTGNVSSGNLLTAKDKTRRAISQETVKADFHRPSMHSGSASTYRTASFSSGGSGSSGNTSGGVVVGNEEFHRLLNDRDSQLKREMDRRARDHQEEIRLLKEEISLLRNQAPAPITVPADIGITRGNTKHNSHHHAHNSNNGHHANADNNNQSRRSFDSSGSDGMMSSGPLNDVIPNKPGLYRGISGVTEASNVGASYHPQGRKIQFADHLHPVIYEQNNNSHNNSDMEKGSLTMRSNDNGAADDDDDEEEGVDLNLLPEDTFSYLAFSKWRSTSMFTALAVVAIQVTTLSVLALDFASIKYPGNRLGVPVSVNSRTATIQVIALFIIVISQGDLQDSLNLLFMGYDKEELEKNLNAKVTYRRWLISLCTRLLVTILGLCITFVMIVRESDVTQLLLDFTSIEFVTNIDNIFFWLTAWGYLGLSAQRDATAVIQAKAPVLVQEEVEDGKKPSAEAPVRDSVELKRVTRNRQRKRIKQLHVKKKSKKMINPHAALEGGLDLETDRDFDIHSIHSFATFASMREELKFGEEHRCMCYSRFPRFAFLAAIYVTMLSGWAINYYWQRTGTFVCDTVFVQFNDIYHPGLATFSGLFEKKCGENGYCKRAAYVEVGHGNYSSTASFIFCDALSTWVFAFDEGGRFNCQNWLIQSPNQNILSEASYNILESVKGNEPWTIKLGDRRELPMPEFTLTCYDCMYDDSFCGRGTCVNNRCICDEGWYGYRCDYFMPCGALEVNPLHNLGGSRTWAGQYKLLMAPVEGNETDAPPKLLTKYNRPTYIGGGIKNGVAVPVEIIFYNGRRWVNVVRDALVTEEQVQHFLVDSHGYWSDYRVSFITGAIDINTPEDSTDPSRIDWLEANPPETDRGRVQGPNLQNNQIDLRLLCSSCNNETNPCFYGGTCMAGGNCVCEQGEKDKAGTLCQIPPSGNGFCDVTFNTPQFNFDGGDCCEGTCASTVENECGVVERSTSLGNTLAYIGFPNCTDPDAVKQISGSQTLFNIMERGQVICGTYKSDFMSDFFAAQCQAVAAAVLGDKDAYSIDLWGSAVGINRFLAINDGKYDIIFGSDFLANRDVYEKKSKSPFSYAAMPYYFAGLTFAGIPRFVECADSYDFISPACQGVKICVSQLTSWYDVVANIFPPENIVGTEGIASSVPALGNGLCNVFGATRFEVLEENVVRLGYDLSVGFAVGERMHSKSFETWMTRSADRQWTKMTSWIFEALVQAEESGITQASASIMESTIVFNDPKYSFDDMFRNAVAANGNFGELWDKSMPFSRPAMNTVCDGTSGLIVAMDFGAFGDLGDRPSQGGQIERIIQRGALVCSVSPATGFAEFNEQTNSWTGLEVDICRAIAAAIFNGQPKVDFVTGTTSEVFTAVKGGNIDLAAGKTRTLEREIKHSSSGGFAFDFSPPYFYDGMIFAGYEPFGRCAANLIFDGTCEDTLICVSEITTWYDALVALGVPDKNILMTESNAEGLQKHLASECNALVYESNKLNRTLMEMDEYFVGTKRYTKEPLSMMHRSDDQQFSDLIRWIIYGLFNAEERGITSETSIRMPTTNLFGSELTGMWQNSVRESGSYGDIFSRNLDGLVAREGLNLLNRLDGPQLCASPGTAPFL</sequence>
<feature type="transmembrane region" description="Helical" evidence="6">
    <location>
        <begin position="370"/>
        <end position="393"/>
    </location>
</feature>
<feature type="region of interest" description="Disordered" evidence="5">
    <location>
        <begin position="223"/>
        <end position="258"/>
    </location>
</feature>
<dbReference type="Pfam" id="PF00497">
    <property type="entry name" value="SBP_bac_3"/>
    <property type="match status" value="1"/>
</dbReference>
<accession>A0AAD2FNP6</accession>
<feature type="region of interest" description="Disordered" evidence="5">
    <location>
        <begin position="129"/>
        <end position="181"/>
    </location>
</feature>
<dbReference type="SMART" id="SM00181">
    <property type="entry name" value="EGF"/>
    <property type="match status" value="2"/>
</dbReference>
<feature type="compositionally biased region" description="Basic residues" evidence="5">
    <location>
        <begin position="133"/>
        <end position="143"/>
    </location>
</feature>
<keyword evidence="3" id="KW-0732">Signal</keyword>
<feature type="domain" description="Solute-binding protein family 3/N-terminal" evidence="7">
    <location>
        <begin position="1319"/>
        <end position="1547"/>
    </location>
</feature>
<feature type="transmembrane region" description="Helical" evidence="6">
    <location>
        <begin position="283"/>
        <end position="306"/>
    </location>
</feature>
<proteinExistence type="inferred from homology"/>
<reference evidence="9" key="1">
    <citation type="submission" date="2023-08" db="EMBL/GenBank/DDBJ databases">
        <authorList>
            <person name="Audoor S."/>
            <person name="Bilcke G."/>
        </authorList>
    </citation>
    <scope>NUCLEOTIDE SEQUENCE</scope>
</reference>
<evidence type="ECO:0000256" key="4">
    <source>
        <dbReference type="SAM" id="Coils"/>
    </source>
</evidence>
<dbReference type="SUPFAM" id="SSF53850">
    <property type="entry name" value="Periplasmic binding protein-like II"/>
    <property type="match status" value="1"/>
</dbReference>
<keyword evidence="4" id="KW-0175">Coiled coil</keyword>
<feature type="transmembrane region" description="Helical" evidence="6">
    <location>
        <begin position="547"/>
        <end position="567"/>
    </location>
</feature>
<keyword evidence="6" id="KW-1133">Transmembrane helix</keyword>
<evidence type="ECO:0000256" key="6">
    <source>
        <dbReference type="SAM" id="Phobius"/>
    </source>
</evidence>
<evidence type="ECO:0000256" key="2">
    <source>
        <dbReference type="ARBA" id="ARBA00022448"/>
    </source>
</evidence>
<dbReference type="Proteomes" id="UP001295423">
    <property type="component" value="Unassembled WGS sequence"/>
</dbReference>
<comment type="caution">
    <text evidence="9">The sequence shown here is derived from an EMBL/GenBank/DDBJ whole genome shotgun (WGS) entry which is preliminary data.</text>
</comment>
<feature type="coiled-coil region" evidence="4">
    <location>
        <begin position="89"/>
        <end position="116"/>
    </location>
</feature>
<feature type="transmembrane region" description="Helical" evidence="6">
    <location>
        <begin position="405"/>
        <end position="427"/>
    </location>
</feature>